<protein>
    <submittedName>
        <fullName evidence="2">Uncharacterized protein</fullName>
    </submittedName>
</protein>
<dbReference type="Proteomes" id="UP001341840">
    <property type="component" value="Unassembled WGS sequence"/>
</dbReference>
<name>A0ABU6SID6_9FABA</name>
<comment type="caution">
    <text evidence="2">The sequence shown here is derived from an EMBL/GenBank/DDBJ whole genome shotgun (WGS) entry which is preliminary data.</text>
</comment>
<feature type="region of interest" description="Disordered" evidence="1">
    <location>
        <begin position="1"/>
        <end position="22"/>
    </location>
</feature>
<gene>
    <name evidence="2" type="ORF">PIB30_052612</name>
</gene>
<organism evidence="2 3">
    <name type="scientific">Stylosanthes scabra</name>
    <dbReference type="NCBI Taxonomy" id="79078"/>
    <lineage>
        <taxon>Eukaryota</taxon>
        <taxon>Viridiplantae</taxon>
        <taxon>Streptophyta</taxon>
        <taxon>Embryophyta</taxon>
        <taxon>Tracheophyta</taxon>
        <taxon>Spermatophyta</taxon>
        <taxon>Magnoliopsida</taxon>
        <taxon>eudicotyledons</taxon>
        <taxon>Gunneridae</taxon>
        <taxon>Pentapetalae</taxon>
        <taxon>rosids</taxon>
        <taxon>fabids</taxon>
        <taxon>Fabales</taxon>
        <taxon>Fabaceae</taxon>
        <taxon>Papilionoideae</taxon>
        <taxon>50 kb inversion clade</taxon>
        <taxon>dalbergioids sensu lato</taxon>
        <taxon>Dalbergieae</taxon>
        <taxon>Pterocarpus clade</taxon>
        <taxon>Stylosanthes</taxon>
    </lineage>
</organism>
<sequence length="105" mass="11738">MYLQGFETPGVTGDTKEEGPMSRTVAPNLWSFGGFELCKLSCPELLRRYLGASVNVFGRVLVVPIFWNLLGEEVSFDLTTEISTRRGSWGRESVSSWNSRFNDGP</sequence>
<keyword evidence="3" id="KW-1185">Reference proteome</keyword>
<evidence type="ECO:0000313" key="2">
    <source>
        <dbReference type="EMBL" id="MED6136081.1"/>
    </source>
</evidence>
<evidence type="ECO:0000256" key="1">
    <source>
        <dbReference type="SAM" id="MobiDB-lite"/>
    </source>
</evidence>
<dbReference type="EMBL" id="JASCZI010060798">
    <property type="protein sequence ID" value="MED6136081.1"/>
    <property type="molecule type" value="Genomic_DNA"/>
</dbReference>
<accession>A0ABU6SID6</accession>
<evidence type="ECO:0000313" key="3">
    <source>
        <dbReference type="Proteomes" id="UP001341840"/>
    </source>
</evidence>
<proteinExistence type="predicted"/>
<reference evidence="2 3" key="1">
    <citation type="journal article" date="2023" name="Plants (Basel)">
        <title>Bridging the Gap: Combining Genomics and Transcriptomics Approaches to Understand Stylosanthes scabra, an Orphan Legume from the Brazilian Caatinga.</title>
        <authorList>
            <person name="Ferreira-Neto J.R.C."/>
            <person name="da Silva M.D."/>
            <person name="Binneck E."/>
            <person name="de Melo N.F."/>
            <person name="da Silva R.H."/>
            <person name="de Melo A.L.T.M."/>
            <person name="Pandolfi V."/>
            <person name="Bustamante F.O."/>
            <person name="Brasileiro-Vidal A.C."/>
            <person name="Benko-Iseppon A.M."/>
        </authorList>
    </citation>
    <scope>NUCLEOTIDE SEQUENCE [LARGE SCALE GENOMIC DNA]</scope>
    <source>
        <tissue evidence="2">Leaves</tissue>
    </source>
</reference>